<keyword evidence="2" id="KW-1003">Cell membrane</keyword>
<dbReference type="InterPro" id="IPR001123">
    <property type="entry name" value="LeuE-type"/>
</dbReference>
<keyword evidence="4" id="KW-0029">Amino-acid transport</keyword>
<protein>
    <submittedName>
        <fullName evidence="8">Lysine transporter LysE</fullName>
    </submittedName>
</protein>
<sequence length="216" mass="23378">MQQFLIVAAAHFLALLSPGPDFFLVARTSIRAGWRRAANVCLGIAIANGVFILAAFSGITLFHPESISFIIIQLAGCAYLLYVGLLFIRFAGMSSLSACSVKTAESVTQPAGAWNHYRELGMGFLSGILNPKNALFYVSLATLIGGGDAMVNVKVVYGIWMFSVVLLWDLLVAAFIGNRLILQHFSRLLPWLERISGMMLIGLALSVIVVNLISIV</sequence>
<name>A0A8E1RW55_9GAMM</name>
<dbReference type="GO" id="GO:0015171">
    <property type="term" value="F:amino acid transmembrane transporter activity"/>
    <property type="evidence" value="ECO:0007669"/>
    <property type="project" value="TreeGrafter"/>
</dbReference>
<feature type="transmembrane region" description="Helical" evidence="7">
    <location>
        <begin position="157"/>
        <end position="176"/>
    </location>
</feature>
<keyword evidence="4" id="KW-0813">Transport</keyword>
<dbReference type="Proteomes" id="UP000071979">
    <property type="component" value="Unassembled WGS sequence"/>
</dbReference>
<dbReference type="PANTHER" id="PTHR30086">
    <property type="entry name" value="ARGININE EXPORTER PROTEIN ARGO"/>
    <property type="match status" value="1"/>
</dbReference>
<feature type="transmembrane region" description="Helical" evidence="7">
    <location>
        <begin position="37"/>
        <end position="61"/>
    </location>
</feature>
<evidence type="ECO:0000256" key="2">
    <source>
        <dbReference type="ARBA" id="ARBA00022475"/>
    </source>
</evidence>
<dbReference type="Pfam" id="PF01810">
    <property type="entry name" value="LysE"/>
    <property type="match status" value="1"/>
</dbReference>
<dbReference type="PANTHER" id="PTHR30086:SF20">
    <property type="entry name" value="ARGININE EXPORTER PROTEIN ARGO-RELATED"/>
    <property type="match status" value="1"/>
</dbReference>
<evidence type="ECO:0000256" key="7">
    <source>
        <dbReference type="SAM" id="Phobius"/>
    </source>
</evidence>
<comment type="subcellular location">
    <subcellularLocation>
        <location evidence="1">Cell membrane</location>
        <topology evidence="1">Multi-pass membrane protein</topology>
    </subcellularLocation>
</comment>
<evidence type="ECO:0000313" key="8">
    <source>
        <dbReference type="EMBL" id="KTS66452.1"/>
    </source>
</evidence>
<evidence type="ECO:0000313" key="9">
    <source>
        <dbReference type="Proteomes" id="UP000071979"/>
    </source>
</evidence>
<keyword evidence="3 7" id="KW-0812">Transmembrane</keyword>
<evidence type="ECO:0000256" key="4">
    <source>
        <dbReference type="ARBA" id="ARBA00022970"/>
    </source>
</evidence>
<reference evidence="8 9" key="1">
    <citation type="journal article" date="2016" name="Front. Microbiol.">
        <title>Genomic Resource of Rice Seed Associated Bacteria.</title>
        <authorList>
            <person name="Midha S."/>
            <person name="Bansal K."/>
            <person name="Sharma S."/>
            <person name="Kumar N."/>
            <person name="Patil P.P."/>
            <person name="Chaudhry V."/>
            <person name="Patil P.B."/>
        </authorList>
    </citation>
    <scope>NUCLEOTIDE SEQUENCE [LARGE SCALE GENOMIC DNA]</scope>
    <source>
        <strain evidence="8 9">SA3</strain>
    </source>
</reference>
<keyword evidence="6 7" id="KW-0472">Membrane</keyword>
<feature type="transmembrane region" description="Helical" evidence="7">
    <location>
        <begin position="67"/>
        <end position="88"/>
    </location>
</feature>
<evidence type="ECO:0000256" key="1">
    <source>
        <dbReference type="ARBA" id="ARBA00004651"/>
    </source>
</evidence>
<evidence type="ECO:0000256" key="5">
    <source>
        <dbReference type="ARBA" id="ARBA00022989"/>
    </source>
</evidence>
<evidence type="ECO:0000256" key="6">
    <source>
        <dbReference type="ARBA" id="ARBA00023136"/>
    </source>
</evidence>
<comment type="caution">
    <text evidence="8">The sequence shown here is derived from an EMBL/GenBank/DDBJ whole genome shotgun (WGS) entry which is preliminary data.</text>
</comment>
<accession>A0A8E1RW55</accession>
<keyword evidence="5 7" id="KW-1133">Transmembrane helix</keyword>
<dbReference type="EMBL" id="LDSE01000031">
    <property type="protein sequence ID" value="KTS66452.1"/>
    <property type="molecule type" value="Genomic_DNA"/>
</dbReference>
<evidence type="ECO:0000256" key="3">
    <source>
        <dbReference type="ARBA" id="ARBA00022692"/>
    </source>
</evidence>
<feature type="transmembrane region" description="Helical" evidence="7">
    <location>
        <begin position="6"/>
        <end position="25"/>
    </location>
</feature>
<proteinExistence type="predicted"/>
<organism evidence="8 9">
    <name type="scientific">Pantoea dispersa</name>
    <dbReference type="NCBI Taxonomy" id="59814"/>
    <lineage>
        <taxon>Bacteria</taxon>
        <taxon>Pseudomonadati</taxon>
        <taxon>Pseudomonadota</taxon>
        <taxon>Gammaproteobacteria</taxon>
        <taxon>Enterobacterales</taxon>
        <taxon>Erwiniaceae</taxon>
        <taxon>Pantoea</taxon>
    </lineage>
</organism>
<gene>
    <name evidence="8" type="ORF">SA3R_17475</name>
</gene>
<dbReference type="GO" id="GO:0005886">
    <property type="term" value="C:plasma membrane"/>
    <property type="evidence" value="ECO:0007669"/>
    <property type="project" value="UniProtKB-SubCell"/>
</dbReference>
<dbReference type="AlphaFoldDB" id="A0A8E1RW55"/>
<feature type="transmembrane region" description="Helical" evidence="7">
    <location>
        <begin position="197"/>
        <end position="215"/>
    </location>
</feature>